<dbReference type="GO" id="GO:0043565">
    <property type="term" value="F:sequence-specific DNA binding"/>
    <property type="evidence" value="ECO:0007669"/>
    <property type="project" value="InterPro"/>
</dbReference>
<dbReference type="Pfam" id="PF01497">
    <property type="entry name" value="Peripla_BP_2"/>
    <property type="match status" value="1"/>
</dbReference>
<proteinExistence type="inferred from homology"/>
<dbReference type="InterPro" id="IPR051313">
    <property type="entry name" value="Bact_iron-sidero_bind"/>
</dbReference>
<dbReference type="Gene3D" id="1.10.10.60">
    <property type="entry name" value="Homeodomain-like"/>
    <property type="match status" value="2"/>
</dbReference>
<dbReference type="PANTHER" id="PTHR30532">
    <property type="entry name" value="IRON III DICITRATE-BINDING PERIPLASMIC PROTEIN"/>
    <property type="match status" value="1"/>
</dbReference>
<comment type="caution">
    <text evidence="11">The sequence shown here is derived from an EMBL/GenBank/DDBJ whole genome shotgun (WGS) entry which is preliminary data.</text>
</comment>
<evidence type="ECO:0000256" key="8">
    <source>
        <dbReference type="SAM" id="Coils"/>
    </source>
</evidence>
<dbReference type="eggNOG" id="COG0614">
    <property type="taxonomic scope" value="Bacteria"/>
</dbReference>
<protein>
    <recommendedName>
        <fullName evidence="13">AraC family transcriptional regulator</fullName>
    </recommendedName>
</protein>
<keyword evidence="5" id="KW-0805">Transcription regulation</keyword>
<keyword evidence="12" id="KW-1185">Reference proteome</keyword>
<dbReference type="SUPFAM" id="SSF51215">
    <property type="entry name" value="Regulatory protein AraC"/>
    <property type="match status" value="1"/>
</dbReference>
<evidence type="ECO:0000313" key="11">
    <source>
        <dbReference type="EMBL" id="KZE72215.1"/>
    </source>
</evidence>
<dbReference type="InterPro" id="IPR037923">
    <property type="entry name" value="HTH-like"/>
</dbReference>
<keyword evidence="6" id="KW-0238">DNA-binding</keyword>
<dbReference type="SUPFAM" id="SSF46689">
    <property type="entry name" value="Homeodomain-like"/>
    <property type="match status" value="2"/>
</dbReference>
<feature type="domain" description="HTH araC/xylS-type" evidence="9">
    <location>
        <begin position="171"/>
        <end position="269"/>
    </location>
</feature>
<keyword evidence="3" id="KW-0813">Transport</keyword>
<dbReference type="PROSITE" id="PS01124">
    <property type="entry name" value="HTH_ARAC_FAMILY_2"/>
    <property type="match status" value="1"/>
</dbReference>
<dbReference type="SMART" id="SM00342">
    <property type="entry name" value="HTH_ARAC"/>
    <property type="match status" value="1"/>
</dbReference>
<evidence type="ECO:0000313" key="12">
    <source>
        <dbReference type="Proteomes" id="UP000076563"/>
    </source>
</evidence>
<accession>A0A161S145</accession>
<comment type="subcellular location">
    <subcellularLocation>
        <location evidence="1">Cell envelope</location>
    </subcellularLocation>
</comment>
<dbReference type="Pfam" id="PF02311">
    <property type="entry name" value="AraC_binding"/>
    <property type="match status" value="1"/>
</dbReference>
<dbReference type="EMBL" id="LQRA01000104">
    <property type="protein sequence ID" value="KZE72215.1"/>
    <property type="molecule type" value="Genomic_DNA"/>
</dbReference>
<dbReference type="GO" id="GO:1901678">
    <property type="term" value="P:iron coordination entity transport"/>
    <property type="evidence" value="ECO:0007669"/>
    <property type="project" value="UniProtKB-ARBA"/>
</dbReference>
<evidence type="ECO:0000256" key="7">
    <source>
        <dbReference type="ARBA" id="ARBA00023163"/>
    </source>
</evidence>
<evidence type="ECO:0000256" key="3">
    <source>
        <dbReference type="ARBA" id="ARBA00022448"/>
    </source>
</evidence>
<dbReference type="GO" id="GO:0030288">
    <property type="term" value="C:outer membrane-bounded periplasmic space"/>
    <property type="evidence" value="ECO:0007669"/>
    <property type="project" value="TreeGrafter"/>
</dbReference>
<dbReference type="eggNOG" id="COG2207">
    <property type="taxonomic scope" value="Bacteria"/>
</dbReference>
<dbReference type="InterPro" id="IPR009057">
    <property type="entry name" value="Homeodomain-like_sf"/>
</dbReference>
<keyword evidence="8" id="KW-0175">Coiled coil</keyword>
<keyword evidence="4" id="KW-0732">Signal</keyword>
<evidence type="ECO:0000256" key="2">
    <source>
        <dbReference type="ARBA" id="ARBA00008814"/>
    </source>
</evidence>
<dbReference type="PANTHER" id="PTHR30532:SF26">
    <property type="entry name" value="IRON(3+)-HYDROXAMATE-BINDING PROTEIN FHUD"/>
    <property type="match status" value="1"/>
</dbReference>
<dbReference type="Gene3D" id="3.40.50.1980">
    <property type="entry name" value="Nitrogenase molybdenum iron protein domain"/>
    <property type="match status" value="2"/>
</dbReference>
<dbReference type="InterPro" id="IPR018062">
    <property type="entry name" value="HTH_AraC-typ_CS"/>
</dbReference>
<gene>
    <name evidence="11" type="ORF">AV654_33900</name>
</gene>
<sequence length="531" mass="60395">MRDLYQMKDIERLSAGNEGYRRWIDAYTFIVAEEGKGELRIDGLRMLVDSGTVLFCNPGRMIEYCAAPGSGLLLDLITFRIFTSTGQEERPEGQAAYGKKQSPWLPDGKLYPESSYRIGMLVKELRALRSQEAGDDPFRQEMLLYELLHLLAPGRHADSETDIQPSRKGIELAIDYMHKHYREEISRDMLAHMTGFHPRFFSMLFKRETGHSFSDYLARIRIDRAKEQLLLTGGSLNDIARNVGYADGFYLSRKFKQVVGVSPTGYVREPKKIVVYDLVGHLLALGIKPLGASYNQGLRSLALLREELAGTPDVGYTSVEPMLELEPELIIATDWLDRGMIEQLHKIAPTLVFRSGNPFERFKSLADILNRRREAEAFIARYEEKGKRARAELSGLVGPNETAAVYEIWADCLWVMCESYGRGVYNLYKALGFTPPPKVKRDVLDVGQPKKITLEELPDYAADHMFISVYPANDGAERARKVMESDIWKQLSAVRRNRVYSIELDVIHSVDVLSLEKQLDIQTQLLKSALR</sequence>
<keyword evidence="7" id="KW-0804">Transcription</keyword>
<evidence type="ECO:0000256" key="6">
    <source>
        <dbReference type="ARBA" id="ARBA00023125"/>
    </source>
</evidence>
<dbReference type="RefSeq" id="WP_063187696.1">
    <property type="nucleotide sequence ID" value="NZ_LQRA01000104.1"/>
</dbReference>
<name>A0A161S145_9BACL</name>
<dbReference type="GO" id="GO:0003700">
    <property type="term" value="F:DNA-binding transcription factor activity"/>
    <property type="evidence" value="ECO:0007669"/>
    <property type="project" value="InterPro"/>
</dbReference>
<evidence type="ECO:0000259" key="10">
    <source>
        <dbReference type="PROSITE" id="PS50983"/>
    </source>
</evidence>
<evidence type="ECO:0008006" key="13">
    <source>
        <dbReference type="Google" id="ProtNLM"/>
    </source>
</evidence>
<dbReference type="STRING" id="1007103.GCA_000213315_03614"/>
<dbReference type="SUPFAM" id="SSF53807">
    <property type="entry name" value="Helical backbone' metal receptor"/>
    <property type="match status" value="1"/>
</dbReference>
<dbReference type="InterPro" id="IPR018060">
    <property type="entry name" value="HTH_AraC"/>
</dbReference>
<evidence type="ECO:0000256" key="5">
    <source>
        <dbReference type="ARBA" id="ARBA00023015"/>
    </source>
</evidence>
<dbReference type="AlphaFoldDB" id="A0A161S145"/>
<dbReference type="PROSITE" id="PS50983">
    <property type="entry name" value="FE_B12_PBP"/>
    <property type="match status" value="1"/>
</dbReference>
<dbReference type="Pfam" id="PF12833">
    <property type="entry name" value="HTH_18"/>
    <property type="match status" value="1"/>
</dbReference>
<feature type="coiled-coil region" evidence="8">
    <location>
        <begin position="365"/>
        <end position="392"/>
    </location>
</feature>
<dbReference type="InterPro" id="IPR002491">
    <property type="entry name" value="ABC_transptr_periplasmic_BD"/>
</dbReference>
<reference evidence="12" key="1">
    <citation type="submission" date="2016-01" db="EMBL/GenBank/DDBJ databases">
        <title>Draft genome of Chromobacterium sp. F49.</title>
        <authorList>
            <person name="Hong K.W."/>
        </authorList>
    </citation>
    <scope>NUCLEOTIDE SEQUENCE [LARGE SCALE GENOMIC DNA]</scope>
    <source>
        <strain evidence="12">M63</strain>
    </source>
</reference>
<evidence type="ECO:0000259" key="9">
    <source>
        <dbReference type="PROSITE" id="PS01124"/>
    </source>
</evidence>
<organism evidence="11 12">
    <name type="scientific">Paenibacillus elgii</name>
    <dbReference type="NCBI Taxonomy" id="189691"/>
    <lineage>
        <taxon>Bacteria</taxon>
        <taxon>Bacillati</taxon>
        <taxon>Bacillota</taxon>
        <taxon>Bacilli</taxon>
        <taxon>Bacillales</taxon>
        <taxon>Paenibacillaceae</taxon>
        <taxon>Paenibacillus</taxon>
    </lineage>
</organism>
<dbReference type="Proteomes" id="UP000076563">
    <property type="component" value="Unassembled WGS sequence"/>
</dbReference>
<evidence type="ECO:0000256" key="4">
    <source>
        <dbReference type="ARBA" id="ARBA00022729"/>
    </source>
</evidence>
<dbReference type="PROSITE" id="PS00041">
    <property type="entry name" value="HTH_ARAC_FAMILY_1"/>
    <property type="match status" value="1"/>
</dbReference>
<comment type="similarity">
    <text evidence="2">Belongs to the bacterial solute-binding protein 8 family.</text>
</comment>
<feature type="domain" description="Fe/B12 periplasmic-binding" evidence="10">
    <location>
        <begin position="270"/>
        <end position="530"/>
    </location>
</feature>
<evidence type="ECO:0000256" key="1">
    <source>
        <dbReference type="ARBA" id="ARBA00004196"/>
    </source>
</evidence>
<dbReference type="InterPro" id="IPR003313">
    <property type="entry name" value="AraC-bd"/>
</dbReference>